<keyword evidence="4" id="KW-0749">Sporulation</keyword>
<accession>A0A370B687</accession>
<dbReference type="GO" id="GO:0030428">
    <property type="term" value="C:cell septum"/>
    <property type="evidence" value="ECO:0007669"/>
    <property type="project" value="UniProtKB-SubCell"/>
</dbReference>
<dbReference type="Proteomes" id="UP000253741">
    <property type="component" value="Unassembled WGS sequence"/>
</dbReference>
<evidence type="ECO:0000313" key="8">
    <source>
        <dbReference type="Proteomes" id="UP000253741"/>
    </source>
</evidence>
<dbReference type="GO" id="GO:0030435">
    <property type="term" value="P:sporulation resulting in formation of a cellular spore"/>
    <property type="evidence" value="ECO:0007669"/>
    <property type="project" value="UniProtKB-KW"/>
</dbReference>
<reference evidence="7 8" key="1">
    <citation type="submission" date="2018-07" db="EMBL/GenBank/DDBJ databases">
        <title>Streptomyces species from bats.</title>
        <authorList>
            <person name="Dunlap C."/>
        </authorList>
    </citation>
    <scope>NUCLEOTIDE SEQUENCE [LARGE SCALE GENOMIC DNA]</scope>
    <source>
        <strain evidence="7 8">AC230</strain>
    </source>
</reference>
<name>A0A370B687_9ACTN</name>
<dbReference type="Pfam" id="PF04686">
    <property type="entry name" value="SsgA"/>
    <property type="match status" value="1"/>
</dbReference>
<proteinExistence type="inferred from homology"/>
<keyword evidence="3 7" id="KW-0132">Cell division</keyword>
<keyword evidence="6" id="KW-0131">Cell cycle</keyword>
<dbReference type="Gene3D" id="2.30.31.20">
    <property type="entry name" value="Sporulation-specific cell division protein SsgB"/>
    <property type="match status" value="1"/>
</dbReference>
<dbReference type="EMBL" id="QQNA01000119">
    <property type="protein sequence ID" value="RDG37111.1"/>
    <property type="molecule type" value="Genomic_DNA"/>
</dbReference>
<organism evidence="7 8">
    <name type="scientific">Streptomyces corynorhini</name>
    <dbReference type="NCBI Taxonomy" id="2282652"/>
    <lineage>
        <taxon>Bacteria</taxon>
        <taxon>Bacillati</taxon>
        <taxon>Actinomycetota</taxon>
        <taxon>Actinomycetes</taxon>
        <taxon>Kitasatosporales</taxon>
        <taxon>Streptomycetaceae</taxon>
        <taxon>Streptomyces</taxon>
    </lineage>
</organism>
<dbReference type="InterPro" id="IPR038658">
    <property type="entry name" value="SsgB_sf"/>
</dbReference>
<keyword evidence="5" id="KW-0717">Septation</keyword>
<evidence type="ECO:0000256" key="2">
    <source>
        <dbReference type="ARBA" id="ARBA00009323"/>
    </source>
</evidence>
<protein>
    <submittedName>
        <fullName evidence="7">SsgA family sporulation/cell division regulator</fullName>
    </submittedName>
</protein>
<comment type="similarity">
    <text evidence="2">Belongs to the SsgA family.</text>
</comment>
<dbReference type="AlphaFoldDB" id="A0A370B687"/>
<evidence type="ECO:0000256" key="1">
    <source>
        <dbReference type="ARBA" id="ARBA00004431"/>
    </source>
</evidence>
<dbReference type="GO" id="GO:0000917">
    <property type="term" value="P:division septum assembly"/>
    <property type="evidence" value="ECO:0007669"/>
    <property type="project" value="UniProtKB-KW"/>
</dbReference>
<sequence length="97" mass="10890">MELRCGRRDPFAVEIAFHGPGGSLPRWRFSRDLLLAGLHGGVGEGEVMIWPPEETSAGRALLLRLGPRDRHALFRGTALHHEPLARAHRRRDRSGRP</sequence>
<comment type="caution">
    <text evidence="7">The sequence shown here is derived from an EMBL/GenBank/DDBJ whole genome shotgun (WGS) entry which is preliminary data.</text>
</comment>
<evidence type="ECO:0000256" key="4">
    <source>
        <dbReference type="ARBA" id="ARBA00022969"/>
    </source>
</evidence>
<gene>
    <name evidence="7" type="ORF">DVH02_16455</name>
</gene>
<dbReference type="RefSeq" id="WP_114624569.1">
    <property type="nucleotide sequence ID" value="NZ_QQNA01000119.1"/>
</dbReference>
<comment type="subcellular location">
    <subcellularLocation>
        <location evidence="1">Cell septum</location>
    </subcellularLocation>
</comment>
<evidence type="ECO:0000256" key="5">
    <source>
        <dbReference type="ARBA" id="ARBA00023210"/>
    </source>
</evidence>
<evidence type="ECO:0000256" key="3">
    <source>
        <dbReference type="ARBA" id="ARBA00022618"/>
    </source>
</evidence>
<keyword evidence="8" id="KW-1185">Reference proteome</keyword>
<dbReference type="InterPro" id="IPR006776">
    <property type="entry name" value="SsgB"/>
</dbReference>
<evidence type="ECO:0000256" key="6">
    <source>
        <dbReference type="ARBA" id="ARBA00023306"/>
    </source>
</evidence>
<evidence type="ECO:0000313" key="7">
    <source>
        <dbReference type="EMBL" id="RDG37111.1"/>
    </source>
</evidence>